<comment type="caution">
    <text evidence="7">The sequence shown here is derived from an EMBL/GenBank/DDBJ whole genome shotgun (WGS) entry which is preliminary data.</text>
</comment>
<organism evidence="7 8">
    <name type="scientific">Candidatus Merdivivens faecigallinarum</name>
    <dbReference type="NCBI Taxonomy" id="2840871"/>
    <lineage>
        <taxon>Bacteria</taxon>
        <taxon>Pseudomonadati</taxon>
        <taxon>Bacteroidota</taxon>
        <taxon>Bacteroidia</taxon>
        <taxon>Bacteroidales</taxon>
        <taxon>Muribaculaceae</taxon>
        <taxon>Muribaculaceae incertae sedis</taxon>
        <taxon>Candidatus Merdivivens</taxon>
    </lineage>
</organism>
<accession>A0A9D9NQC1</accession>
<comment type="cofactor">
    <cofactor evidence="2">
        <name>Co(2+)</name>
        <dbReference type="ChEBI" id="CHEBI:48828"/>
    </cofactor>
</comment>
<dbReference type="Pfam" id="PF01761">
    <property type="entry name" value="DHQ_synthase"/>
    <property type="match status" value="1"/>
</dbReference>
<evidence type="ECO:0000256" key="1">
    <source>
        <dbReference type="ARBA" id="ARBA00001911"/>
    </source>
</evidence>
<keyword evidence="4" id="KW-0520">NAD</keyword>
<dbReference type="SUPFAM" id="SSF56796">
    <property type="entry name" value="Dehydroquinate synthase-like"/>
    <property type="match status" value="1"/>
</dbReference>
<dbReference type="CDD" id="cd08195">
    <property type="entry name" value="DHQS"/>
    <property type="match status" value="1"/>
</dbReference>
<feature type="domain" description="3-dehydroquinate synthase C-terminal" evidence="6">
    <location>
        <begin position="229"/>
        <end position="347"/>
    </location>
</feature>
<dbReference type="EMBL" id="JADILY010000145">
    <property type="protein sequence ID" value="MBO8482239.1"/>
    <property type="molecule type" value="Genomic_DNA"/>
</dbReference>
<keyword evidence="3" id="KW-0479">Metal-binding</keyword>
<feature type="domain" description="3-dehydroquinate synthase N-terminal" evidence="5">
    <location>
        <begin position="78"/>
        <end position="187"/>
    </location>
</feature>
<dbReference type="Pfam" id="PF24621">
    <property type="entry name" value="DHQS_C"/>
    <property type="match status" value="1"/>
</dbReference>
<reference evidence="7" key="1">
    <citation type="submission" date="2020-10" db="EMBL/GenBank/DDBJ databases">
        <authorList>
            <person name="Gilroy R."/>
        </authorList>
    </citation>
    <scope>NUCLEOTIDE SEQUENCE</scope>
    <source>
        <strain evidence="7">B3-2255</strain>
    </source>
</reference>
<name>A0A9D9NQC1_9BACT</name>
<evidence type="ECO:0000256" key="2">
    <source>
        <dbReference type="ARBA" id="ARBA00001941"/>
    </source>
</evidence>
<dbReference type="AlphaFoldDB" id="A0A9D9NQC1"/>
<evidence type="ECO:0000256" key="4">
    <source>
        <dbReference type="ARBA" id="ARBA00023027"/>
    </source>
</evidence>
<dbReference type="InterPro" id="IPR056179">
    <property type="entry name" value="DHQS_C"/>
</dbReference>
<dbReference type="GO" id="GO:0003856">
    <property type="term" value="F:3-dehydroquinate synthase activity"/>
    <property type="evidence" value="ECO:0007669"/>
    <property type="project" value="TreeGrafter"/>
</dbReference>
<evidence type="ECO:0000256" key="3">
    <source>
        <dbReference type="ARBA" id="ARBA00022723"/>
    </source>
</evidence>
<dbReference type="InterPro" id="IPR050071">
    <property type="entry name" value="Dehydroquinate_synthase"/>
</dbReference>
<sequence length="381" mass="41183">MKRKELIVNGKTESVLYMDKGLGEFFGILSSVPRSSVVVVADRNAVAPTERIFPGFFQKITDPHRITGPHQDGLLPIILDATELGKTLDTVEDLCRKFEQAGADRDSLIIAVGGGVTTDIVGFAASVYRRGVRTVFIPTTLLSQVDAAIGGKNGVNLDGYKNMIGTIRQPISVFSATDYLLSMPPRLIVSGLPEMLKTFIIGSKEDYEAACGFFSGFRADSGFEEYSELEKHPDLETLSDLIFSAASIKTDIVSEDSFEHGRRELLNLGHTFAHAIETVTEGATAHGLAVAEGIVMAARAGEMLGITEAGFADKIEKDFAACRIRENGKIYGESPADLLPVMLDDKKMHADGLHLIVPVRLGKVVSVPVTESRLKKILSGL</sequence>
<evidence type="ECO:0000313" key="7">
    <source>
        <dbReference type="EMBL" id="MBO8482239.1"/>
    </source>
</evidence>
<gene>
    <name evidence="7" type="ORF">IAC87_06820</name>
</gene>
<dbReference type="Gene3D" id="1.20.1090.10">
    <property type="entry name" value="Dehydroquinate synthase-like - alpha domain"/>
    <property type="match status" value="1"/>
</dbReference>
<reference evidence="7" key="2">
    <citation type="journal article" date="2021" name="PeerJ">
        <title>Extensive microbial diversity within the chicken gut microbiome revealed by metagenomics and culture.</title>
        <authorList>
            <person name="Gilroy R."/>
            <person name="Ravi A."/>
            <person name="Getino M."/>
            <person name="Pursley I."/>
            <person name="Horton D.L."/>
            <person name="Alikhan N.F."/>
            <person name="Baker D."/>
            <person name="Gharbi K."/>
            <person name="Hall N."/>
            <person name="Watson M."/>
            <person name="Adriaenssens E.M."/>
            <person name="Foster-Nyarko E."/>
            <person name="Jarju S."/>
            <person name="Secka A."/>
            <person name="Antonio M."/>
            <person name="Oren A."/>
            <person name="Chaudhuri R.R."/>
            <person name="La Ragione R."/>
            <person name="Hildebrand F."/>
            <person name="Pallen M.J."/>
        </authorList>
    </citation>
    <scope>NUCLEOTIDE SEQUENCE</scope>
    <source>
        <strain evidence="7">B3-2255</strain>
    </source>
</reference>
<dbReference type="PANTHER" id="PTHR43622">
    <property type="entry name" value="3-DEHYDROQUINATE SYNTHASE"/>
    <property type="match status" value="1"/>
</dbReference>
<evidence type="ECO:0000313" key="8">
    <source>
        <dbReference type="Proteomes" id="UP000823772"/>
    </source>
</evidence>
<dbReference type="InterPro" id="IPR030960">
    <property type="entry name" value="DHQS/DOIS_N"/>
</dbReference>
<comment type="cofactor">
    <cofactor evidence="1">
        <name>NAD(+)</name>
        <dbReference type="ChEBI" id="CHEBI:57540"/>
    </cofactor>
</comment>
<evidence type="ECO:0000259" key="6">
    <source>
        <dbReference type="Pfam" id="PF24621"/>
    </source>
</evidence>
<dbReference type="Proteomes" id="UP000823772">
    <property type="component" value="Unassembled WGS sequence"/>
</dbReference>
<dbReference type="PANTHER" id="PTHR43622:SF1">
    <property type="entry name" value="3-DEHYDROQUINATE SYNTHASE"/>
    <property type="match status" value="1"/>
</dbReference>
<protein>
    <submittedName>
        <fullName evidence="7">3-dehydroquinate synthase</fullName>
    </submittedName>
</protein>
<dbReference type="GO" id="GO:0046872">
    <property type="term" value="F:metal ion binding"/>
    <property type="evidence" value="ECO:0007669"/>
    <property type="project" value="UniProtKB-KW"/>
</dbReference>
<dbReference type="Gene3D" id="3.40.50.1970">
    <property type="match status" value="1"/>
</dbReference>
<proteinExistence type="predicted"/>
<evidence type="ECO:0000259" key="5">
    <source>
        <dbReference type="Pfam" id="PF01761"/>
    </source>
</evidence>